<evidence type="ECO:0000256" key="2">
    <source>
        <dbReference type="SAM" id="MobiDB-lite"/>
    </source>
</evidence>
<keyword evidence="1" id="KW-0175">Coiled coil</keyword>
<name>A0A368SM11_SETIT</name>
<feature type="coiled-coil region" evidence="1">
    <location>
        <begin position="430"/>
        <end position="457"/>
    </location>
</feature>
<dbReference type="EMBL" id="CM003536">
    <property type="protein sequence ID" value="RCV43476.1"/>
    <property type="molecule type" value="Genomic_DNA"/>
</dbReference>
<evidence type="ECO:0000313" key="3">
    <source>
        <dbReference type="EMBL" id="RCV43476.1"/>
    </source>
</evidence>
<reference evidence="3" key="1">
    <citation type="journal article" date="2012" name="Nat. Biotechnol.">
        <title>Reference genome sequence of the model plant Setaria.</title>
        <authorList>
            <person name="Bennetzen J.L."/>
            <person name="Schmutz J."/>
            <person name="Wang H."/>
            <person name="Percifield R."/>
            <person name="Hawkins J."/>
            <person name="Pontaroli A.C."/>
            <person name="Estep M."/>
            <person name="Feng L."/>
            <person name="Vaughn J.N."/>
            <person name="Grimwood J."/>
            <person name="Jenkins J."/>
            <person name="Barry K."/>
            <person name="Lindquist E."/>
            <person name="Hellsten U."/>
            <person name="Deshpande S."/>
            <person name="Wang X."/>
            <person name="Wu X."/>
            <person name="Mitros T."/>
            <person name="Triplett J."/>
            <person name="Yang X."/>
            <person name="Ye C.Y."/>
            <person name="Mauro-Herrera M."/>
            <person name="Wang L."/>
            <person name="Li P."/>
            <person name="Sharma M."/>
            <person name="Sharma R."/>
            <person name="Ronald P.C."/>
            <person name="Panaud O."/>
            <person name="Kellogg E.A."/>
            <person name="Brutnell T.P."/>
            <person name="Doust A.N."/>
            <person name="Tuskan G.A."/>
            <person name="Rokhsar D."/>
            <person name="Devos K.M."/>
        </authorList>
    </citation>
    <scope>NUCLEOTIDE SEQUENCE [LARGE SCALE GENOMIC DNA]</scope>
    <source>
        <strain evidence="3">Yugu1</strain>
    </source>
</reference>
<dbReference type="PANTHER" id="PTHR33063:SF17">
    <property type="entry name" value="OS06G0271400 PROTEIN"/>
    <property type="match status" value="1"/>
</dbReference>
<feature type="region of interest" description="Disordered" evidence="2">
    <location>
        <begin position="1"/>
        <end position="26"/>
    </location>
</feature>
<dbReference type="OrthoDB" id="676843at2759"/>
<organism evidence="3">
    <name type="scientific">Setaria italica</name>
    <name type="common">Foxtail millet</name>
    <name type="synonym">Panicum italicum</name>
    <dbReference type="NCBI Taxonomy" id="4555"/>
    <lineage>
        <taxon>Eukaryota</taxon>
        <taxon>Viridiplantae</taxon>
        <taxon>Streptophyta</taxon>
        <taxon>Embryophyta</taxon>
        <taxon>Tracheophyta</taxon>
        <taxon>Spermatophyta</taxon>
        <taxon>Magnoliopsida</taxon>
        <taxon>Liliopsida</taxon>
        <taxon>Poales</taxon>
        <taxon>Poaceae</taxon>
        <taxon>PACMAD clade</taxon>
        <taxon>Panicoideae</taxon>
        <taxon>Panicodae</taxon>
        <taxon>Paniceae</taxon>
        <taxon>Cenchrinae</taxon>
        <taxon>Setaria</taxon>
    </lineage>
</organism>
<feature type="region of interest" description="Disordered" evidence="2">
    <location>
        <begin position="67"/>
        <end position="110"/>
    </location>
</feature>
<dbReference type="PANTHER" id="PTHR33063">
    <property type="entry name" value="OS02G0583500 PROTEIN"/>
    <property type="match status" value="1"/>
</dbReference>
<reference evidence="3" key="2">
    <citation type="submission" date="2015-07" db="EMBL/GenBank/DDBJ databases">
        <authorList>
            <person name="Noorani M."/>
        </authorList>
    </citation>
    <scope>NUCLEOTIDE SEQUENCE</scope>
    <source>
        <strain evidence="3">Yugu1</strain>
    </source>
</reference>
<feature type="compositionally biased region" description="Basic residues" evidence="2">
    <location>
        <begin position="1"/>
        <end position="15"/>
    </location>
</feature>
<dbReference type="AlphaFoldDB" id="A0A368SM11"/>
<proteinExistence type="predicted"/>
<evidence type="ECO:0000256" key="1">
    <source>
        <dbReference type="SAM" id="Coils"/>
    </source>
</evidence>
<gene>
    <name evidence="3" type="ORF">SETIT_9G297300v2</name>
</gene>
<sequence>MSPKKRGKKPAKRTRPGNQFADPPLTDYELQRMRTFLHNNAKMRQLGLPVLATLFVNTRIYPKIQQQNKAENSGLEYNGEDEPNSDGHLSDDGLEPETELGSQKNRAADATAVTNQAEICNQATKEADAGEQNGCLTGDEHIQTELNLSEVAIMNDVNENGEIEGANVSEDDPFDEEVWVRGPNIGRELDSMTRSRKGKLPLVIEPGKKRPNSVMIAAKFATECNIAVRNHVPIFPHWKEYKKHPKIINIDRVGFHTNVKAAPMKKAYVAMMKKAIRQQRYNLKKRYFDALPLHLVPKTSPVTSMTDEQWDKLKNRENRSKVQFHQTTGSCSYEIQIVKLMHYSKKKGFAPTVQSLIVEMEEKLNEPVDDGLEPKDVTDVVYEALVQKTKKNKFLVNVGLRSKGTCVSERDLEEELVVEKQTSSDLRGVIKTQQQQMEEMMKKFEESETTRVKQEEELKKRQADTDALIRTLMSMVPGCQAKW</sequence>
<protein>
    <submittedName>
        <fullName evidence="3">Uncharacterized protein</fullName>
    </submittedName>
</protein>
<accession>A0A368SM11</accession>